<evidence type="ECO:0000313" key="2">
    <source>
        <dbReference type="Proteomes" id="UP000697710"/>
    </source>
</evidence>
<evidence type="ECO:0008006" key="3">
    <source>
        <dbReference type="Google" id="ProtNLM"/>
    </source>
</evidence>
<protein>
    <recommendedName>
        <fullName evidence="3">Tetratricopeptide repeat protein</fullName>
    </recommendedName>
</protein>
<dbReference type="SUPFAM" id="SSF48452">
    <property type="entry name" value="TPR-like"/>
    <property type="match status" value="1"/>
</dbReference>
<name>A0A956RQ87_UNCEI</name>
<dbReference type="Gene3D" id="1.25.40.10">
    <property type="entry name" value="Tetratricopeptide repeat domain"/>
    <property type="match status" value="1"/>
</dbReference>
<dbReference type="AlphaFoldDB" id="A0A956RQ87"/>
<accession>A0A956RQ87</accession>
<sequence>MTLDEFVGQGWNDHGADPQAVWNRLPEGIPLADTSLGIAQLANLATHVSGEHLGRWDDGLAFLDRLIDLPHFDPEKPEGKAVHRLGAVLHYCAGRPAETEARLARTQDPNRNPSSSRVRMLAVASSALAQHRRTEEAMAAFQEALSLASYGPDAGDPAAQALAITGNNLAAEMETRAELNDEEKALMLRAAEVGRKYWEIAGNWMNVERAEYRLAMSNLRAGREEHALRHAETCLRIVEENGTPAGELFFAQEALAKSHHALGQSEAAHSARDAASGVLASIEDEGFRQYCQGELAKLDAALAAV</sequence>
<gene>
    <name evidence="1" type="ORF">KC729_06825</name>
</gene>
<proteinExistence type="predicted"/>
<dbReference type="Proteomes" id="UP000697710">
    <property type="component" value="Unassembled WGS sequence"/>
</dbReference>
<dbReference type="EMBL" id="JAGQHR010000154">
    <property type="protein sequence ID" value="MCA9727379.1"/>
    <property type="molecule type" value="Genomic_DNA"/>
</dbReference>
<evidence type="ECO:0000313" key="1">
    <source>
        <dbReference type="EMBL" id="MCA9727379.1"/>
    </source>
</evidence>
<reference evidence="1" key="2">
    <citation type="journal article" date="2021" name="Microbiome">
        <title>Successional dynamics and alternative stable states in a saline activated sludge microbial community over 9 years.</title>
        <authorList>
            <person name="Wang Y."/>
            <person name="Ye J."/>
            <person name="Ju F."/>
            <person name="Liu L."/>
            <person name="Boyd J.A."/>
            <person name="Deng Y."/>
            <person name="Parks D.H."/>
            <person name="Jiang X."/>
            <person name="Yin X."/>
            <person name="Woodcroft B.J."/>
            <person name="Tyson G.W."/>
            <person name="Hugenholtz P."/>
            <person name="Polz M.F."/>
            <person name="Zhang T."/>
        </authorList>
    </citation>
    <scope>NUCLEOTIDE SEQUENCE</scope>
    <source>
        <strain evidence="1">HKST-UBA01</strain>
    </source>
</reference>
<organism evidence="1 2">
    <name type="scientific">Eiseniibacteriota bacterium</name>
    <dbReference type="NCBI Taxonomy" id="2212470"/>
    <lineage>
        <taxon>Bacteria</taxon>
        <taxon>Candidatus Eiseniibacteriota</taxon>
    </lineage>
</organism>
<comment type="caution">
    <text evidence="1">The sequence shown here is derived from an EMBL/GenBank/DDBJ whole genome shotgun (WGS) entry which is preliminary data.</text>
</comment>
<dbReference type="InterPro" id="IPR011990">
    <property type="entry name" value="TPR-like_helical_dom_sf"/>
</dbReference>
<reference evidence="1" key="1">
    <citation type="submission" date="2020-04" db="EMBL/GenBank/DDBJ databases">
        <authorList>
            <person name="Zhang T."/>
        </authorList>
    </citation>
    <scope>NUCLEOTIDE SEQUENCE</scope>
    <source>
        <strain evidence="1">HKST-UBA01</strain>
    </source>
</reference>